<dbReference type="InterPro" id="IPR009057">
    <property type="entry name" value="Homeodomain-like_sf"/>
</dbReference>
<evidence type="ECO:0000256" key="4">
    <source>
        <dbReference type="PROSITE-ProRule" id="PRU00335"/>
    </source>
</evidence>
<feature type="domain" description="HTH tetR-type" evidence="5">
    <location>
        <begin position="4"/>
        <end position="64"/>
    </location>
</feature>
<dbReference type="AlphaFoldDB" id="A0A921MGV6"/>
<keyword evidence="1" id="KW-0805">Transcription regulation</keyword>
<proteinExistence type="predicted"/>
<evidence type="ECO:0000313" key="7">
    <source>
        <dbReference type="Proteomes" id="UP000784435"/>
    </source>
</evidence>
<feature type="non-terminal residue" evidence="6">
    <location>
        <position position="112"/>
    </location>
</feature>
<dbReference type="InterPro" id="IPR050109">
    <property type="entry name" value="HTH-type_TetR-like_transc_reg"/>
</dbReference>
<dbReference type="EMBL" id="DYUK01000252">
    <property type="protein sequence ID" value="HJG81039.1"/>
    <property type="molecule type" value="Genomic_DNA"/>
</dbReference>
<evidence type="ECO:0000256" key="2">
    <source>
        <dbReference type="ARBA" id="ARBA00023125"/>
    </source>
</evidence>
<dbReference type="Gene3D" id="1.10.357.10">
    <property type="entry name" value="Tetracycline Repressor, domain 2"/>
    <property type="match status" value="1"/>
</dbReference>
<dbReference type="SUPFAM" id="SSF46689">
    <property type="entry name" value="Homeodomain-like"/>
    <property type="match status" value="1"/>
</dbReference>
<evidence type="ECO:0000256" key="3">
    <source>
        <dbReference type="ARBA" id="ARBA00023163"/>
    </source>
</evidence>
<dbReference type="PANTHER" id="PTHR30055:SF151">
    <property type="entry name" value="TRANSCRIPTIONAL REGULATORY PROTEIN"/>
    <property type="match status" value="1"/>
</dbReference>
<dbReference type="InterPro" id="IPR001647">
    <property type="entry name" value="HTH_TetR"/>
</dbReference>
<keyword evidence="2 4" id="KW-0238">DNA-binding</keyword>
<dbReference type="Pfam" id="PF00440">
    <property type="entry name" value="TetR_N"/>
    <property type="match status" value="1"/>
</dbReference>
<evidence type="ECO:0000256" key="1">
    <source>
        <dbReference type="ARBA" id="ARBA00023015"/>
    </source>
</evidence>
<keyword evidence="3" id="KW-0804">Transcription</keyword>
<accession>A0A921MGV6</accession>
<dbReference type="Proteomes" id="UP000784435">
    <property type="component" value="Unassembled WGS sequence"/>
</dbReference>
<sequence length="112" mass="12585">MSGRLSRTRILEAATEYIDTHGPESLTMRRLGSHLGVEAMALYRHVNGKDHLLAAVVERLVDEVLDDPRIVAGSDTWEEYLRTVAHAMRDVEADHPRAFPLIATRPPEAPYL</sequence>
<evidence type="ECO:0000313" key="6">
    <source>
        <dbReference type="EMBL" id="HJG81039.1"/>
    </source>
</evidence>
<dbReference type="GO" id="GO:0000976">
    <property type="term" value="F:transcription cis-regulatory region binding"/>
    <property type="evidence" value="ECO:0007669"/>
    <property type="project" value="TreeGrafter"/>
</dbReference>
<name>A0A921MGV6_9MICO</name>
<reference evidence="6" key="2">
    <citation type="submission" date="2021-09" db="EMBL/GenBank/DDBJ databases">
        <authorList>
            <person name="Gilroy R."/>
        </authorList>
    </citation>
    <scope>NUCLEOTIDE SEQUENCE</scope>
    <source>
        <strain evidence="6">ChiGjej5B5-7349</strain>
    </source>
</reference>
<gene>
    <name evidence="6" type="ORF">K8V08_11580</name>
</gene>
<dbReference type="GO" id="GO:0003700">
    <property type="term" value="F:DNA-binding transcription factor activity"/>
    <property type="evidence" value="ECO:0007669"/>
    <property type="project" value="TreeGrafter"/>
</dbReference>
<dbReference type="PROSITE" id="PS50977">
    <property type="entry name" value="HTH_TETR_2"/>
    <property type="match status" value="1"/>
</dbReference>
<dbReference type="InterPro" id="IPR036271">
    <property type="entry name" value="Tet_transcr_reg_TetR-rel_C_sf"/>
</dbReference>
<dbReference type="SUPFAM" id="SSF48498">
    <property type="entry name" value="Tetracyclin repressor-like, C-terminal domain"/>
    <property type="match status" value="1"/>
</dbReference>
<comment type="caution">
    <text evidence="6">The sequence shown here is derived from an EMBL/GenBank/DDBJ whole genome shotgun (WGS) entry which is preliminary data.</text>
</comment>
<feature type="DNA-binding region" description="H-T-H motif" evidence="4">
    <location>
        <begin position="27"/>
        <end position="46"/>
    </location>
</feature>
<organism evidence="6 7">
    <name type="scientific">Brevibacterium senegalense</name>
    <dbReference type="NCBI Taxonomy" id="1033736"/>
    <lineage>
        <taxon>Bacteria</taxon>
        <taxon>Bacillati</taxon>
        <taxon>Actinomycetota</taxon>
        <taxon>Actinomycetes</taxon>
        <taxon>Micrococcales</taxon>
        <taxon>Brevibacteriaceae</taxon>
        <taxon>Brevibacterium</taxon>
    </lineage>
</organism>
<reference evidence="6" key="1">
    <citation type="journal article" date="2021" name="PeerJ">
        <title>Extensive microbial diversity within the chicken gut microbiome revealed by metagenomics and culture.</title>
        <authorList>
            <person name="Gilroy R."/>
            <person name="Ravi A."/>
            <person name="Getino M."/>
            <person name="Pursley I."/>
            <person name="Horton D.L."/>
            <person name="Alikhan N.F."/>
            <person name="Baker D."/>
            <person name="Gharbi K."/>
            <person name="Hall N."/>
            <person name="Watson M."/>
            <person name="Adriaenssens E.M."/>
            <person name="Foster-Nyarko E."/>
            <person name="Jarju S."/>
            <person name="Secka A."/>
            <person name="Antonio M."/>
            <person name="Oren A."/>
            <person name="Chaudhuri R.R."/>
            <person name="La Ragione R."/>
            <person name="Hildebrand F."/>
            <person name="Pallen M.J."/>
        </authorList>
    </citation>
    <scope>NUCLEOTIDE SEQUENCE</scope>
    <source>
        <strain evidence="6">ChiGjej5B5-7349</strain>
    </source>
</reference>
<evidence type="ECO:0000259" key="5">
    <source>
        <dbReference type="PROSITE" id="PS50977"/>
    </source>
</evidence>
<dbReference type="PANTHER" id="PTHR30055">
    <property type="entry name" value="HTH-TYPE TRANSCRIPTIONAL REGULATOR RUTR"/>
    <property type="match status" value="1"/>
</dbReference>
<protein>
    <submittedName>
        <fullName evidence="6">TetR family transcriptional regulator</fullName>
    </submittedName>
</protein>